<organism evidence="2">
    <name type="scientific">Streptomyces sp. F2</name>
    <dbReference type="NCBI Taxonomy" id="317660"/>
    <lineage>
        <taxon>Bacteria</taxon>
        <taxon>Bacillati</taxon>
        <taxon>Actinomycetota</taxon>
        <taxon>Actinomycetes</taxon>
        <taxon>Kitasatosporales</taxon>
        <taxon>Streptomycetaceae</taxon>
        <taxon>Streptomyces</taxon>
    </lineage>
</organism>
<gene>
    <name evidence="2" type="ORF">pFP3.20c</name>
</gene>
<geneLocation type="plasmid" evidence="2">
    <name>pFP3</name>
</geneLocation>
<feature type="region of interest" description="Disordered" evidence="1">
    <location>
        <begin position="53"/>
        <end position="76"/>
    </location>
</feature>
<evidence type="ECO:0000256" key="1">
    <source>
        <dbReference type="SAM" id="MobiDB-lite"/>
    </source>
</evidence>
<sequence length="149" mass="16318">MRGREPPSPRTGSGACQDSRPCGGHNVQQEAPMPVDDSLTPRQLRTIADRVESLTKARHDNQAMGVPTTPDRFDCRFPSGHRGTVTWTEAPLSSARARERNGGKAVHRYVVELHSITPDPRIADVQADIQASLDTTETARRRILDQAAG</sequence>
<reference evidence="2" key="1">
    <citation type="submission" date="2013-09" db="EMBL/GenBank/DDBJ databases">
        <title>Complete nucleotide sequence of Streptomyces linear plasmid pFP3.</title>
        <authorList>
            <person name="Chen Z."/>
            <person name="Fang P."/>
            <person name="Qin Z."/>
        </authorList>
    </citation>
    <scope>NUCLEOTIDE SEQUENCE</scope>
    <source>
        <strain evidence="2">F2</strain>
        <plasmid evidence="2">pFP3</plasmid>
    </source>
</reference>
<name>V9QG51_9ACTN</name>
<protein>
    <submittedName>
        <fullName evidence="2">Uncharacterized protein</fullName>
    </submittedName>
</protein>
<keyword evidence="2" id="KW-0614">Plasmid</keyword>
<dbReference type="EMBL" id="KF652071">
    <property type="protein sequence ID" value="AHC28122.1"/>
    <property type="molecule type" value="Genomic_DNA"/>
</dbReference>
<feature type="region of interest" description="Disordered" evidence="1">
    <location>
        <begin position="1"/>
        <end position="41"/>
    </location>
</feature>
<dbReference type="AlphaFoldDB" id="V9QG51"/>
<proteinExistence type="predicted"/>
<accession>V9QG51</accession>
<evidence type="ECO:0000313" key="2">
    <source>
        <dbReference type="EMBL" id="AHC28122.1"/>
    </source>
</evidence>